<evidence type="ECO:0000313" key="1">
    <source>
        <dbReference type="EMBL" id="GAA5099781.1"/>
    </source>
</evidence>
<reference evidence="2" key="1">
    <citation type="journal article" date="2019" name="Int. J. Syst. Evol. Microbiol.">
        <title>The Global Catalogue of Microorganisms (GCM) 10K type strain sequencing project: providing services to taxonomists for standard genome sequencing and annotation.</title>
        <authorList>
            <consortium name="The Broad Institute Genomics Platform"/>
            <consortium name="The Broad Institute Genome Sequencing Center for Infectious Disease"/>
            <person name="Wu L."/>
            <person name="Ma J."/>
        </authorList>
    </citation>
    <scope>NUCLEOTIDE SEQUENCE [LARGE SCALE GENOMIC DNA]</scope>
    <source>
        <strain evidence="2">JCM 17706</strain>
    </source>
</reference>
<gene>
    <name evidence="1" type="ORF">GCM10023260_11090</name>
</gene>
<keyword evidence="2" id="KW-1185">Reference proteome</keyword>
<organism evidence="1 2">
    <name type="scientific">Bartonella acomydis</name>
    <dbReference type="NCBI Taxonomy" id="686234"/>
    <lineage>
        <taxon>Bacteria</taxon>
        <taxon>Pseudomonadati</taxon>
        <taxon>Pseudomonadota</taxon>
        <taxon>Alphaproteobacteria</taxon>
        <taxon>Hyphomicrobiales</taxon>
        <taxon>Bartonellaceae</taxon>
        <taxon>Bartonella</taxon>
    </lineage>
</organism>
<protein>
    <submittedName>
        <fullName evidence="1">Uncharacterized protein</fullName>
    </submittedName>
</protein>
<dbReference type="EMBL" id="BAABIY010000037">
    <property type="protein sequence ID" value="GAA5099781.1"/>
    <property type="molecule type" value="Genomic_DNA"/>
</dbReference>
<evidence type="ECO:0000313" key="2">
    <source>
        <dbReference type="Proteomes" id="UP001501525"/>
    </source>
</evidence>
<name>A0ABP9MS90_9HYPH</name>
<accession>A0ABP9MS90</accession>
<dbReference type="Proteomes" id="UP001501525">
    <property type="component" value="Unassembled WGS sequence"/>
</dbReference>
<sequence length="63" mass="7411">MNWYHEKWDEKRDIGLGAEHDWSSHAADAFGLMCVGYEQPIQKQKRQAYSGREAYESTSWMAE</sequence>
<comment type="caution">
    <text evidence="1">The sequence shown here is derived from an EMBL/GenBank/DDBJ whole genome shotgun (WGS) entry which is preliminary data.</text>
</comment>
<proteinExistence type="predicted"/>